<evidence type="ECO:0000256" key="4">
    <source>
        <dbReference type="ARBA" id="ARBA00022729"/>
    </source>
</evidence>
<evidence type="ECO:0000313" key="6">
    <source>
        <dbReference type="Proteomes" id="UP000887569"/>
    </source>
</evidence>
<proteinExistence type="inferred from homology"/>
<dbReference type="PANTHER" id="PTHR21700:SF30">
    <property type="entry name" value="TRANSTHYRETIN-LIKE FAMILY PROTEIN"/>
    <property type="match status" value="1"/>
</dbReference>
<dbReference type="Gene3D" id="2.60.40.3330">
    <property type="match status" value="1"/>
</dbReference>
<organism evidence="6 7">
    <name type="scientific">Parascaris univalens</name>
    <name type="common">Nematode worm</name>
    <dbReference type="NCBI Taxonomy" id="6257"/>
    <lineage>
        <taxon>Eukaryota</taxon>
        <taxon>Metazoa</taxon>
        <taxon>Ecdysozoa</taxon>
        <taxon>Nematoda</taxon>
        <taxon>Chromadorea</taxon>
        <taxon>Rhabditida</taxon>
        <taxon>Spirurina</taxon>
        <taxon>Ascaridomorpha</taxon>
        <taxon>Ascaridoidea</taxon>
        <taxon>Ascarididae</taxon>
        <taxon>Parascaris</taxon>
    </lineage>
</organism>
<dbReference type="GO" id="GO:0009986">
    <property type="term" value="C:cell surface"/>
    <property type="evidence" value="ECO:0007669"/>
    <property type="project" value="InterPro"/>
</dbReference>
<evidence type="ECO:0000256" key="1">
    <source>
        <dbReference type="ARBA" id="ARBA00004613"/>
    </source>
</evidence>
<keyword evidence="5" id="KW-1133">Transmembrane helix</keyword>
<dbReference type="Proteomes" id="UP000887569">
    <property type="component" value="Unplaced"/>
</dbReference>
<reference evidence="7" key="1">
    <citation type="submission" date="2022-11" db="UniProtKB">
        <authorList>
            <consortium name="WormBaseParasite"/>
        </authorList>
    </citation>
    <scope>IDENTIFICATION</scope>
</reference>
<comment type="similarity">
    <text evidence="2">Belongs to the nematode transthyretin-like family.</text>
</comment>
<dbReference type="AlphaFoldDB" id="A0A915B9G5"/>
<keyword evidence="5" id="KW-0472">Membrane</keyword>
<dbReference type="InterPro" id="IPR038479">
    <property type="entry name" value="Transthyretin-like_sf"/>
</dbReference>
<evidence type="ECO:0000256" key="5">
    <source>
        <dbReference type="SAM" id="Phobius"/>
    </source>
</evidence>
<evidence type="ECO:0000313" key="7">
    <source>
        <dbReference type="WBParaSite" id="PgR029_g111_t02"/>
    </source>
</evidence>
<comment type="subcellular location">
    <subcellularLocation>
        <location evidence="1">Secreted</location>
    </subcellularLocation>
</comment>
<dbReference type="GO" id="GO:0005576">
    <property type="term" value="C:extracellular region"/>
    <property type="evidence" value="ECO:0007669"/>
    <property type="project" value="UniProtKB-SubCell"/>
</dbReference>
<dbReference type="WBParaSite" id="PgR029_g111_t02">
    <property type="protein sequence ID" value="PgR029_g111_t02"/>
    <property type="gene ID" value="PgR029_g111"/>
</dbReference>
<name>A0A915B9G5_PARUN</name>
<dbReference type="PANTHER" id="PTHR21700">
    <property type="entry name" value="TRANSTHYRETIN-LIKE FAMILY PROTEIN-RELATED"/>
    <property type="match status" value="1"/>
</dbReference>
<evidence type="ECO:0000256" key="3">
    <source>
        <dbReference type="ARBA" id="ARBA00022525"/>
    </source>
</evidence>
<keyword evidence="6" id="KW-1185">Reference proteome</keyword>
<accession>A0A915B9G5</accession>
<dbReference type="InterPro" id="IPR001534">
    <property type="entry name" value="Transthyretin-like"/>
</dbReference>
<dbReference type="Pfam" id="PF01060">
    <property type="entry name" value="TTR-52"/>
    <property type="match status" value="1"/>
</dbReference>
<keyword evidence="5" id="KW-0812">Transmembrane</keyword>
<protein>
    <submittedName>
        <fullName evidence="7">Transthyretin-like family protein</fullName>
    </submittedName>
</protein>
<keyword evidence="4" id="KW-0732">Signal</keyword>
<sequence length="165" mass="18828">ELIYLPNRSASERACIFLLGMLFEILLTTLLMIDMTDSFLGNTQNIIVSGMVGCGNRAQNNAVIELREYDRFPDSDDVLARTKTGRRGKFKLTGRHKEMMGIEPYLRIKHHCVNGYNRKECNASFEYPIPKKYVGGHYFMGIINLSIVTEKHSIKCLEDGKKVSF</sequence>
<evidence type="ECO:0000256" key="2">
    <source>
        <dbReference type="ARBA" id="ARBA00010112"/>
    </source>
</evidence>
<feature type="transmembrane region" description="Helical" evidence="5">
    <location>
        <begin position="14"/>
        <end position="33"/>
    </location>
</feature>
<keyword evidence="3" id="KW-0964">Secreted</keyword>